<dbReference type="Proteomes" id="UP001225300">
    <property type="component" value="Segment"/>
</dbReference>
<sequence length="74" mass="8820">MKKLLIFALGMILFISCAEPLENYKGYIVAKKYFINENRVLLKYFDVNTMKYKYVKVWALRSQINQYQVGDTIK</sequence>
<accession>A0AAF0DPX0</accession>
<proteinExistence type="predicted"/>
<evidence type="ECO:0008006" key="3">
    <source>
        <dbReference type="Google" id="ProtNLM"/>
    </source>
</evidence>
<dbReference type="EMBL" id="OQ198718">
    <property type="protein sequence ID" value="WEY17607.1"/>
    <property type="molecule type" value="Genomic_DNA"/>
</dbReference>
<protein>
    <recommendedName>
        <fullName evidence="3">Lipoprotein</fullName>
    </recommendedName>
</protein>
<organism evidence="1 2">
    <name type="scientific">Kolpuevirus sp. 'frurule'</name>
    <dbReference type="NCBI Taxonomy" id="3028514"/>
    <lineage>
        <taxon>Viruses</taxon>
        <taxon>Duplodnaviria</taxon>
        <taxon>Heunggongvirae</taxon>
        <taxon>Uroviricota</taxon>
        <taxon>Caudoviricetes</taxon>
        <taxon>Crassvirales</taxon>
        <taxon>Steigviridae</taxon>
        <taxon>Asinivirinae</taxon>
        <taxon>Kolpuevirus</taxon>
    </lineage>
</organism>
<evidence type="ECO:0000313" key="2">
    <source>
        <dbReference type="Proteomes" id="UP001225300"/>
    </source>
</evidence>
<reference evidence="1" key="1">
    <citation type="journal article" date="2023" name="bioRxiv">
        <title>Novel crAssphage isolates exhibit conserved gene order and purifying selection of the host specificity protein.</title>
        <authorList>
            <person name="Papudeshi B."/>
            <person name="Vega A.A."/>
            <person name="Souza C."/>
            <person name="Giles S.K."/>
            <person name="Mallawaarachchi V."/>
            <person name="Roach M.J."/>
            <person name="An M."/>
            <person name="Jacobson N."/>
            <person name="McNair K."/>
            <person name="Mora M.F."/>
            <person name="Pastrana K."/>
            <person name="Leigh C."/>
            <person name="Cram C."/>
            <person name="Plewa W.S."/>
            <person name="Grigson S.R."/>
            <person name="Bouras G."/>
            <person name="Decewicz P."/>
            <person name="Luque A."/>
            <person name="Droit L."/>
            <person name="Handley S.A."/>
            <person name="Segall A.M."/>
            <person name="Dinsdale E.A."/>
            <person name="Edwards R.A."/>
        </authorList>
    </citation>
    <scope>NUCLEOTIDE SEQUENCE</scope>
    <source>
        <strain evidence="1">Bc03</strain>
    </source>
</reference>
<name>A0AAF0DPX0_9CAUD</name>
<dbReference type="PROSITE" id="PS51257">
    <property type="entry name" value="PROKAR_LIPOPROTEIN"/>
    <property type="match status" value="1"/>
</dbReference>
<evidence type="ECO:0000313" key="1">
    <source>
        <dbReference type="EMBL" id="WEY17607.1"/>
    </source>
</evidence>
<keyword evidence="2" id="KW-1185">Reference proteome</keyword>